<feature type="region of interest" description="Disordered" evidence="1">
    <location>
        <begin position="128"/>
        <end position="149"/>
    </location>
</feature>
<evidence type="ECO:0000313" key="3">
    <source>
        <dbReference type="EMBL" id="CAK9066663.1"/>
    </source>
</evidence>
<dbReference type="EMBL" id="CAXAMM010030557">
    <property type="protein sequence ID" value="CAK9066663.1"/>
    <property type="molecule type" value="Genomic_DNA"/>
</dbReference>
<evidence type="ECO:0008006" key="5">
    <source>
        <dbReference type="Google" id="ProtNLM"/>
    </source>
</evidence>
<keyword evidence="4" id="KW-1185">Reference proteome</keyword>
<comment type="caution">
    <text evidence="3">The sequence shown here is derived from an EMBL/GenBank/DDBJ whole genome shotgun (WGS) entry which is preliminary data.</text>
</comment>
<keyword evidence="2" id="KW-0812">Transmembrane</keyword>
<evidence type="ECO:0000256" key="1">
    <source>
        <dbReference type="SAM" id="MobiDB-lite"/>
    </source>
</evidence>
<keyword evidence="2" id="KW-1133">Transmembrane helix</keyword>
<reference evidence="3 4" key="1">
    <citation type="submission" date="2024-02" db="EMBL/GenBank/DDBJ databases">
        <authorList>
            <person name="Chen Y."/>
            <person name="Shah S."/>
            <person name="Dougan E. K."/>
            <person name="Thang M."/>
            <person name="Chan C."/>
        </authorList>
    </citation>
    <scope>NUCLEOTIDE SEQUENCE [LARGE SCALE GENOMIC DNA]</scope>
</reference>
<organism evidence="3 4">
    <name type="scientific">Durusdinium trenchii</name>
    <dbReference type="NCBI Taxonomy" id="1381693"/>
    <lineage>
        <taxon>Eukaryota</taxon>
        <taxon>Sar</taxon>
        <taxon>Alveolata</taxon>
        <taxon>Dinophyceae</taxon>
        <taxon>Suessiales</taxon>
        <taxon>Symbiodiniaceae</taxon>
        <taxon>Durusdinium</taxon>
    </lineage>
</organism>
<dbReference type="Proteomes" id="UP001642464">
    <property type="component" value="Unassembled WGS sequence"/>
</dbReference>
<name>A0ABP0NTI3_9DINO</name>
<evidence type="ECO:0000313" key="4">
    <source>
        <dbReference type="Proteomes" id="UP001642464"/>
    </source>
</evidence>
<gene>
    <name evidence="3" type="ORF">SCF082_LOCUS33894</name>
</gene>
<accession>A0ABP0NTI3</accession>
<sequence length="149" mass="16257">MAMPNVVVAATAQVSMGIANALMNRAVSEICLFFCLGDGGVFLKMQVRRTLSDAFGGGLACLLGPIVYDIFDAEGPFFMGAGLAAATCIIFVIVFCRRDGWGRSLEDAEARRARRNGLSRVSMWKTKKSVRSLKPPEEEDELEEEEEDA</sequence>
<protein>
    <recommendedName>
        <fullName evidence="5">Solute carrier family 40 protein</fullName>
    </recommendedName>
</protein>
<dbReference type="SUPFAM" id="SSF103473">
    <property type="entry name" value="MFS general substrate transporter"/>
    <property type="match status" value="1"/>
</dbReference>
<dbReference type="InterPro" id="IPR036259">
    <property type="entry name" value="MFS_trans_sf"/>
</dbReference>
<feature type="compositionally biased region" description="Acidic residues" evidence="1">
    <location>
        <begin position="137"/>
        <end position="149"/>
    </location>
</feature>
<feature type="transmembrane region" description="Helical" evidence="2">
    <location>
        <begin position="77"/>
        <end position="96"/>
    </location>
</feature>
<feature type="transmembrane region" description="Helical" evidence="2">
    <location>
        <begin position="54"/>
        <end position="71"/>
    </location>
</feature>
<keyword evidence="2" id="KW-0472">Membrane</keyword>
<evidence type="ECO:0000256" key="2">
    <source>
        <dbReference type="SAM" id="Phobius"/>
    </source>
</evidence>
<proteinExistence type="predicted"/>